<evidence type="ECO:0000313" key="2">
    <source>
        <dbReference type="EMBL" id="KAB7835510.1"/>
    </source>
</evidence>
<organism evidence="2 3">
    <name type="scientific">Streptomyces mobaraensis</name>
    <name type="common">Streptoverticillium mobaraense</name>
    <dbReference type="NCBI Taxonomy" id="35621"/>
    <lineage>
        <taxon>Bacteria</taxon>
        <taxon>Bacillati</taxon>
        <taxon>Actinomycetota</taxon>
        <taxon>Actinomycetes</taxon>
        <taxon>Kitasatosporales</taxon>
        <taxon>Streptomycetaceae</taxon>
        <taxon>Streptomyces</taxon>
    </lineage>
</organism>
<feature type="region of interest" description="Disordered" evidence="1">
    <location>
        <begin position="66"/>
        <end position="97"/>
    </location>
</feature>
<comment type="caution">
    <text evidence="2">The sequence shown here is derived from an EMBL/GenBank/DDBJ whole genome shotgun (WGS) entry which is preliminary data.</text>
</comment>
<sequence>MLCLARPADYLGKPVLPPSVSAEDRGQFGKLGARRCAARGKDTVLNALSHAAVSYDGHKAVDMAEEQMGEAQRPGAQSALTAPEGQLPTLSRRAPPP</sequence>
<dbReference type="EMBL" id="VOKX01000107">
    <property type="protein sequence ID" value="KAB7835510.1"/>
    <property type="molecule type" value="Genomic_DNA"/>
</dbReference>
<gene>
    <name evidence="2" type="ORF">FRZ00_26840</name>
</gene>
<name>A0A5N5W133_STRMB</name>
<keyword evidence="3" id="KW-1185">Reference proteome</keyword>
<evidence type="ECO:0000313" key="3">
    <source>
        <dbReference type="Proteomes" id="UP000327000"/>
    </source>
</evidence>
<evidence type="ECO:0000256" key="1">
    <source>
        <dbReference type="SAM" id="MobiDB-lite"/>
    </source>
</evidence>
<protein>
    <submittedName>
        <fullName evidence="2">Uncharacterized protein</fullName>
    </submittedName>
</protein>
<dbReference type="RefSeq" id="WP_152265288.1">
    <property type="nucleotide sequence ID" value="NZ_VOKX01000107.1"/>
</dbReference>
<reference evidence="2 3" key="1">
    <citation type="journal article" date="2019" name="Microb. Cell Fact.">
        <title>Exploring novel herbicidin analogues by transcriptional regulator overexpression and MS/MS molecular networking.</title>
        <authorList>
            <person name="Shi Y."/>
            <person name="Gu R."/>
            <person name="Li Y."/>
            <person name="Wang X."/>
            <person name="Ren W."/>
            <person name="Li X."/>
            <person name="Wang L."/>
            <person name="Xie Y."/>
            <person name="Hong B."/>
        </authorList>
    </citation>
    <scope>NUCLEOTIDE SEQUENCE [LARGE SCALE GENOMIC DNA]</scope>
    <source>
        <strain evidence="2 3">US-43</strain>
    </source>
</reference>
<proteinExistence type="predicted"/>
<accession>A0A5N5W133</accession>
<dbReference type="Proteomes" id="UP000327000">
    <property type="component" value="Unassembled WGS sequence"/>
</dbReference>
<dbReference type="AlphaFoldDB" id="A0A5N5W133"/>